<keyword evidence="7" id="KW-0732">Signal</keyword>
<dbReference type="PROSITE" id="PS51257">
    <property type="entry name" value="PROKAR_LIPOPROTEIN"/>
    <property type="match status" value="1"/>
</dbReference>
<feature type="binding site" description="covalent" evidence="6">
    <location>
        <position position="114"/>
    </location>
    <ligand>
        <name>heme c</name>
        <dbReference type="ChEBI" id="CHEBI:61717"/>
    </ligand>
</feature>
<keyword evidence="4" id="KW-0249">Electron transport</keyword>
<keyword evidence="2 6" id="KW-0349">Heme</keyword>
<evidence type="ECO:0000259" key="8">
    <source>
        <dbReference type="PROSITE" id="PS51007"/>
    </source>
</evidence>
<dbReference type="Proteomes" id="UP000249645">
    <property type="component" value="Unassembled WGS sequence"/>
</dbReference>
<sequence>MKKKYLAIGLMTILIGSVACNNPNSNARPSEKNKTTTTTDLIDNAGLNIPEEYREGAQLVTSNDCLTCHKVSDTSIGPSFTSIANRYDNIEANESKLLVSVQQGSHGIWGTKVMTPHPNLTPEDGHKMIRYILSNRTKK</sequence>
<dbReference type="SUPFAM" id="SSF46626">
    <property type="entry name" value="Cytochrome c"/>
    <property type="match status" value="1"/>
</dbReference>
<evidence type="ECO:0000313" key="9">
    <source>
        <dbReference type="EMBL" id="PZP43836.1"/>
    </source>
</evidence>
<dbReference type="InterPro" id="IPR002324">
    <property type="entry name" value="Cyt_c_ID"/>
</dbReference>
<evidence type="ECO:0000313" key="10">
    <source>
        <dbReference type="Proteomes" id="UP000249645"/>
    </source>
</evidence>
<dbReference type="Pfam" id="PF00034">
    <property type="entry name" value="Cytochrom_C"/>
    <property type="match status" value="1"/>
</dbReference>
<dbReference type="EMBL" id="QFOI01000348">
    <property type="protein sequence ID" value="PZP43836.1"/>
    <property type="molecule type" value="Genomic_DNA"/>
</dbReference>
<dbReference type="GO" id="GO:0009055">
    <property type="term" value="F:electron transfer activity"/>
    <property type="evidence" value="ECO:0007669"/>
    <property type="project" value="InterPro"/>
</dbReference>
<evidence type="ECO:0000256" key="3">
    <source>
        <dbReference type="ARBA" id="ARBA00022723"/>
    </source>
</evidence>
<dbReference type="PROSITE" id="PS51007">
    <property type="entry name" value="CYTC"/>
    <property type="match status" value="1"/>
</dbReference>
<evidence type="ECO:0000256" key="2">
    <source>
        <dbReference type="ARBA" id="ARBA00022617"/>
    </source>
</evidence>
<feature type="chain" id="PRO_5016051760" description="Cytochrome c domain-containing protein" evidence="7">
    <location>
        <begin position="22"/>
        <end position="139"/>
    </location>
</feature>
<feature type="domain" description="Cytochrome c" evidence="8">
    <location>
        <begin position="51"/>
        <end position="136"/>
    </location>
</feature>
<dbReference type="InterPro" id="IPR036909">
    <property type="entry name" value="Cyt_c-like_dom_sf"/>
</dbReference>
<organism evidence="9 10">
    <name type="scientific">Pseudopedobacter saltans</name>
    <dbReference type="NCBI Taxonomy" id="151895"/>
    <lineage>
        <taxon>Bacteria</taxon>
        <taxon>Pseudomonadati</taxon>
        <taxon>Bacteroidota</taxon>
        <taxon>Sphingobacteriia</taxon>
        <taxon>Sphingobacteriales</taxon>
        <taxon>Sphingobacteriaceae</taxon>
        <taxon>Pseudopedobacter</taxon>
    </lineage>
</organism>
<dbReference type="PRINTS" id="PR00606">
    <property type="entry name" value="CYTCHROMECID"/>
</dbReference>
<reference evidence="9 10" key="1">
    <citation type="submission" date="2017-11" db="EMBL/GenBank/DDBJ databases">
        <title>Infants hospitalized years apart are colonized by the same room-sourced microbial strains.</title>
        <authorList>
            <person name="Brooks B."/>
            <person name="Olm M.R."/>
            <person name="Firek B.A."/>
            <person name="Baker R."/>
            <person name="Thomas B.C."/>
            <person name="Morowitz M.J."/>
            <person name="Banfield J.F."/>
        </authorList>
    </citation>
    <scope>NUCLEOTIDE SEQUENCE [LARGE SCALE GENOMIC DNA]</scope>
    <source>
        <strain evidence="9">S2_009_000_R2_76</strain>
    </source>
</reference>
<keyword evidence="1" id="KW-0813">Transport</keyword>
<evidence type="ECO:0000256" key="5">
    <source>
        <dbReference type="ARBA" id="ARBA00023004"/>
    </source>
</evidence>
<keyword evidence="5 6" id="KW-0408">Iron</keyword>
<comment type="caution">
    <text evidence="9">The sequence shown here is derived from an EMBL/GenBank/DDBJ whole genome shotgun (WGS) entry which is preliminary data.</text>
</comment>
<feature type="binding site" description="covalent" evidence="6">
    <location>
        <position position="65"/>
    </location>
    <ligand>
        <name>heme c</name>
        <dbReference type="ChEBI" id="CHEBI:61717"/>
    </ligand>
</feature>
<proteinExistence type="predicted"/>
<dbReference type="Gene3D" id="1.10.760.10">
    <property type="entry name" value="Cytochrome c-like domain"/>
    <property type="match status" value="1"/>
</dbReference>
<accession>A0A2W5GDZ2</accession>
<gene>
    <name evidence="9" type="ORF">DI598_15245</name>
</gene>
<dbReference type="GO" id="GO:0005506">
    <property type="term" value="F:iron ion binding"/>
    <property type="evidence" value="ECO:0007669"/>
    <property type="project" value="InterPro"/>
</dbReference>
<evidence type="ECO:0000256" key="7">
    <source>
        <dbReference type="SAM" id="SignalP"/>
    </source>
</evidence>
<evidence type="ECO:0000256" key="6">
    <source>
        <dbReference type="PIRSR" id="PIRSR602324-1"/>
    </source>
</evidence>
<evidence type="ECO:0000256" key="4">
    <source>
        <dbReference type="ARBA" id="ARBA00022982"/>
    </source>
</evidence>
<dbReference type="GO" id="GO:0020037">
    <property type="term" value="F:heme binding"/>
    <property type="evidence" value="ECO:0007669"/>
    <property type="project" value="InterPro"/>
</dbReference>
<protein>
    <recommendedName>
        <fullName evidence="8">Cytochrome c domain-containing protein</fullName>
    </recommendedName>
</protein>
<keyword evidence="3 6" id="KW-0479">Metal-binding</keyword>
<dbReference type="InterPro" id="IPR009056">
    <property type="entry name" value="Cyt_c-like_dom"/>
</dbReference>
<name>A0A2W5GDZ2_9SPHI</name>
<dbReference type="AlphaFoldDB" id="A0A2W5GDZ2"/>
<comment type="PTM">
    <text evidence="6">Binds 1 heme c group covalently per subunit.</text>
</comment>
<feature type="signal peptide" evidence="7">
    <location>
        <begin position="1"/>
        <end position="21"/>
    </location>
</feature>
<feature type="binding site" description="covalent" evidence="6">
    <location>
        <position position="69"/>
    </location>
    <ligand>
        <name>heme c</name>
        <dbReference type="ChEBI" id="CHEBI:61717"/>
    </ligand>
</feature>
<evidence type="ECO:0000256" key="1">
    <source>
        <dbReference type="ARBA" id="ARBA00022448"/>
    </source>
</evidence>